<feature type="transmembrane region" description="Helical" evidence="1">
    <location>
        <begin position="21"/>
        <end position="44"/>
    </location>
</feature>
<dbReference type="RefSeq" id="WP_190957535.1">
    <property type="nucleotide sequence ID" value="NZ_JACJTU010000025.1"/>
</dbReference>
<evidence type="ECO:0000256" key="1">
    <source>
        <dbReference type="SAM" id="Phobius"/>
    </source>
</evidence>
<organism evidence="2 3">
    <name type="scientific">Nostoc paludosum FACHB-159</name>
    <dbReference type="NCBI Taxonomy" id="2692908"/>
    <lineage>
        <taxon>Bacteria</taxon>
        <taxon>Bacillati</taxon>
        <taxon>Cyanobacteriota</taxon>
        <taxon>Cyanophyceae</taxon>
        <taxon>Nostocales</taxon>
        <taxon>Nostocaceae</taxon>
        <taxon>Nostoc</taxon>
    </lineage>
</organism>
<keyword evidence="3" id="KW-1185">Reference proteome</keyword>
<protein>
    <submittedName>
        <fullName evidence="2">Uncharacterized protein</fullName>
    </submittedName>
</protein>
<keyword evidence="1" id="KW-1133">Transmembrane helix</keyword>
<evidence type="ECO:0000313" key="3">
    <source>
        <dbReference type="Proteomes" id="UP000637383"/>
    </source>
</evidence>
<proteinExistence type="predicted"/>
<reference evidence="2 3" key="1">
    <citation type="journal article" date="2020" name="ISME J.">
        <title>Comparative genomics reveals insights into cyanobacterial evolution and habitat adaptation.</title>
        <authorList>
            <person name="Chen M.Y."/>
            <person name="Teng W.K."/>
            <person name="Zhao L."/>
            <person name="Hu C.X."/>
            <person name="Zhou Y.K."/>
            <person name="Han B.P."/>
            <person name="Song L.R."/>
            <person name="Shu W.S."/>
        </authorList>
    </citation>
    <scope>NUCLEOTIDE SEQUENCE [LARGE SCALE GENOMIC DNA]</scope>
    <source>
        <strain evidence="2 3">FACHB-159</strain>
    </source>
</reference>
<gene>
    <name evidence="2" type="ORF">H6H03_24125</name>
</gene>
<dbReference type="Proteomes" id="UP000637383">
    <property type="component" value="Unassembled WGS sequence"/>
</dbReference>
<sequence length="111" mass="12698">MIEAKAIETTHNHIKARDGDISFVAVFLAHVCFMMAWGILVYFVSCFCKALEEPQQNVTQDKDEIVSIKTVQQHPCKKCQFFKNNYYLKCAVNPSIALTKEALNCSDYKSR</sequence>
<keyword evidence="1" id="KW-0472">Membrane</keyword>
<evidence type="ECO:0000313" key="2">
    <source>
        <dbReference type="EMBL" id="MBD2736938.1"/>
    </source>
</evidence>
<dbReference type="EMBL" id="JACJTU010000025">
    <property type="protein sequence ID" value="MBD2736938.1"/>
    <property type="molecule type" value="Genomic_DNA"/>
</dbReference>
<name>A0ABR8KDJ9_9NOSO</name>
<accession>A0ABR8KDJ9</accession>
<comment type="caution">
    <text evidence="2">The sequence shown here is derived from an EMBL/GenBank/DDBJ whole genome shotgun (WGS) entry which is preliminary data.</text>
</comment>
<keyword evidence="1" id="KW-0812">Transmembrane</keyword>